<dbReference type="Pfam" id="PF00353">
    <property type="entry name" value="HemolysinCabind"/>
    <property type="match status" value="1"/>
</dbReference>
<evidence type="ECO:0000313" key="5">
    <source>
        <dbReference type="Proteomes" id="UP000199391"/>
    </source>
</evidence>
<evidence type="ECO:0000259" key="3">
    <source>
        <dbReference type="Pfam" id="PF13946"/>
    </source>
</evidence>
<keyword evidence="5" id="KW-1185">Reference proteome</keyword>
<dbReference type="Gene3D" id="1.10.3130.20">
    <property type="entry name" value="Phycobilisome linker domain"/>
    <property type="match status" value="1"/>
</dbReference>
<feature type="domain" description="SbsA Ig-like" evidence="2">
    <location>
        <begin position="111"/>
        <end position="217"/>
    </location>
</feature>
<dbReference type="InterPro" id="IPR014755">
    <property type="entry name" value="Cu-Rt/internalin_Ig-like"/>
</dbReference>
<dbReference type="Gene3D" id="2.60.40.1220">
    <property type="match status" value="3"/>
</dbReference>
<dbReference type="AlphaFoldDB" id="A0A1I7LI24"/>
<dbReference type="InterPro" id="IPR038255">
    <property type="entry name" value="PBS_linker_sf"/>
</dbReference>
<dbReference type="STRING" id="1035707.SAMN05216552_102981"/>
<dbReference type="InterPro" id="IPR011049">
    <property type="entry name" value="Serralysin-like_metalloprot_C"/>
</dbReference>
<feature type="domain" description="SbsA Ig-like" evidence="2">
    <location>
        <begin position="448"/>
        <end position="544"/>
    </location>
</feature>
<evidence type="ECO:0008006" key="6">
    <source>
        <dbReference type="Google" id="ProtNLM"/>
    </source>
</evidence>
<dbReference type="InterPro" id="IPR025282">
    <property type="entry name" value="DUF4214"/>
</dbReference>
<dbReference type="Pfam" id="PF13946">
    <property type="entry name" value="DUF4214"/>
    <property type="match status" value="1"/>
</dbReference>
<sequence length="763" mass="78462">MVQTTTRLDFDIQTSITINGVPIKFSSGSETSTWVYATASFRVGTTPPTDLSALADYAYTAQSKIISEGEYVAISNGLGSYALVQIVDSQSLHHGGVKNGVVFNSSTVTITAPAVTEFSPADELVGVPVDENIRLTFSEQIQRGSGSIVLKNAAGSVVEKYDAATSKNISINGTVLTIDPGANFQYGAAYTLELAPGSVKDLAGESYAGSSNYNFATAQDPASHVTSTSLNFDVQTSVTINGVPMRFSSGSESATWIYASSSFKVGGTAPSDLSALGKYTYTSDSKLISEGEYVAVSNGLGSYALVQITDSKSIHHGGLLNGVTFNSSTTFIAPPDTVAPAIVGYSPANFAPNIAVGTDIAVTFSEAIQRGAGSVVLKNSAGAVIASYDASSANINISGSTLTINPAKDLDHATGYRVEFGAGVVKDLAGNAFSGTSSYTFTTAAAPDTTAPSISAFSGDNHAKFPVANDIVFTFSEAVQRGSGSVILRNSTGAAIAVYDAASSANLKFSGSSLTVNPSSDLGYSSEYSIEITSGAVKDLAGNGVVFKSYRLATAGAPEAVKGSSGADLLLGKSGDDLIDGGAGIDTLKYSGASANFSIVRTSSGFSVTDKLGVNGNDNVTNVERLHFTDSSIALDIDGVGGQAYRVYQAAFNRSPDLGGLGYWMAQMDQGASLKEVASGFVASAEFKTAYGANPSNAQIVNQLYQNVLHRAGETAGLDYWVGVLDSKAASVAEVLAGFSESAENQAALIGTIGNGFAYTPYG</sequence>
<gene>
    <name evidence="4" type="ORF">SAMN05216552_102981</name>
</gene>
<evidence type="ECO:0000313" key="4">
    <source>
        <dbReference type="EMBL" id="SFV09289.1"/>
    </source>
</evidence>
<dbReference type="Proteomes" id="UP000199391">
    <property type="component" value="Unassembled WGS sequence"/>
</dbReference>
<proteinExistence type="predicted"/>
<reference evidence="5" key="1">
    <citation type="submission" date="2016-10" db="EMBL/GenBank/DDBJ databases">
        <authorList>
            <person name="Varghese N."/>
            <person name="Submissions S."/>
        </authorList>
    </citation>
    <scope>NUCLEOTIDE SEQUENCE [LARGE SCALE GENOMIC DNA]</scope>
    <source>
        <strain evidence="5">CGMCC 1.11014</strain>
    </source>
</reference>
<keyword evidence="1" id="KW-0732">Signal</keyword>
<feature type="domain" description="DUF4214" evidence="3">
    <location>
        <begin position="678"/>
        <end position="747"/>
    </location>
</feature>
<dbReference type="GO" id="GO:0005509">
    <property type="term" value="F:calcium ion binding"/>
    <property type="evidence" value="ECO:0007669"/>
    <property type="project" value="InterPro"/>
</dbReference>
<accession>A0A1I7LI24</accession>
<dbReference type="Pfam" id="PF13205">
    <property type="entry name" value="Big_5"/>
    <property type="match status" value="3"/>
</dbReference>
<dbReference type="InterPro" id="IPR032812">
    <property type="entry name" value="SbsA_Ig"/>
</dbReference>
<dbReference type="PROSITE" id="PS00330">
    <property type="entry name" value="HEMOLYSIN_CALCIUM"/>
    <property type="match status" value="1"/>
</dbReference>
<evidence type="ECO:0000256" key="1">
    <source>
        <dbReference type="ARBA" id="ARBA00022729"/>
    </source>
</evidence>
<dbReference type="InterPro" id="IPR001343">
    <property type="entry name" value="Hemolysn_Ca-bd"/>
</dbReference>
<name>A0A1I7LI24_9BURK</name>
<dbReference type="EMBL" id="FPBO01000029">
    <property type="protein sequence ID" value="SFV09289.1"/>
    <property type="molecule type" value="Genomic_DNA"/>
</dbReference>
<dbReference type="SUPFAM" id="SSF51120">
    <property type="entry name" value="beta-Roll"/>
    <property type="match status" value="1"/>
</dbReference>
<feature type="domain" description="SbsA Ig-like" evidence="2">
    <location>
        <begin position="336"/>
        <end position="443"/>
    </location>
</feature>
<protein>
    <recommendedName>
        <fullName evidence="6">DUF4214 domain-containing protein</fullName>
    </recommendedName>
</protein>
<organism evidence="4 5">
    <name type="scientific">Pseudoduganella namucuonensis</name>
    <dbReference type="NCBI Taxonomy" id="1035707"/>
    <lineage>
        <taxon>Bacteria</taxon>
        <taxon>Pseudomonadati</taxon>
        <taxon>Pseudomonadota</taxon>
        <taxon>Betaproteobacteria</taxon>
        <taxon>Burkholderiales</taxon>
        <taxon>Oxalobacteraceae</taxon>
        <taxon>Telluria group</taxon>
        <taxon>Pseudoduganella</taxon>
    </lineage>
</organism>
<evidence type="ECO:0000259" key="2">
    <source>
        <dbReference type="Pfam" id="PF13205"/>
    </source>
</evidence>
<dbReference type="RefSeq" id="WP_229490707.1">
    <property type="nucleotide sequence ID" value="NZ_FPBO01000029.1"/>
</dbReference>
<dbReference type="InterPro" id="IPR018511">
    <property type="entry name" value="Hemolysin-typ_Ca-bd_CS"/>
</dbReference>